<accession>A0A1M5ANF8</accession>
<name>A0A1M5ANF8_9FLAO</name>
<feature type="transmembrane region" description="Helical" evidence="1">
    <location>
        <begin position="350"/>
        <end position="371"/>
    </location>
</feature>
<dbReference type="PANTHER" id="PTHR30092">
    <property type="entry name" value="INNER MEMBRANE PROTEIN CRED"/>
    <property type="match status" value="1"/>
</dbReference>
<dbReference type="InterPro" id="IPR010364">
    <property type="entry name" value="Uncharacterised_IM_CreD"/>
</dbReference>
<keyword evidence="1" id="KW-1133">Transmembrane helix</keyword>
<evidence type="ECO:0000313" key="3">
    <source>
        <dbReference type="Proteomes" id="UP000184147"/>
    </source>
</evidence>
<evidence type="ECO:0000256" key="1">
    <source>
        <dbReference type="SAM" id="Phobius"/>
    </source>
</evidence>
<dbReference type="Pfam" id="PF06123">
    <property type="entry name" value="CreD"/>
    <property type="match status" value="1"/>
</dbReference>
<organism evidence="2 3">
    <name type="scientific">Flavobacterium fontis</name>
    <dbReference type="NCBI Taxonomy" id="1124188"/>
    <lineage>
        <taxon>Bacteria</taxon>
        <taxon>Pseudomonadati</taxon>
        <taxon>Bacteroidota</taxon>
        <taxon>Flavobacteriia</taxon>
        <taxon>Flavobacteriales</taxon>
        <taxon>Flavobacteriaceae</taxon>
        <taxon>Flavobacterium</taxon>
    </lineage>
</organism>
<dbReference type="Proteomes" id="UP000184147">
    <property type="component" value="Unassembled WGS sequence"/>
</dbReference>
<proteinExistence type="predicted"/>
<keyword evidence="1" id="KW-0472">Membrane</keyword>
<keyword evidence="3" id="KW-1185">Reference proteome</keyword>
<feature type="transmembrane region" description="Helical" evidence="1">
    <location>
        <begin position="403"/>
        <end position="421"/>
    </location>
</feature>
<evidence type="ECO:0000313" key="2">
    <source>
        <dbReference type="EMBL" id="SHF31705.1"/>
    </source>
</evidence>
<dbReference type="PIRSF" id="PIRSF004548">
    <property type="entry name" value="CreD"/>
    <property type="match status" value="1"/>
</dbReference>
<feature type="transmembrane region" description="Helical" evidence="1">
    <location>
        <begin position="299"/>
        <end position="317"/>
    </location>
</feature>
<dbReference type="NCBIfam" id="NF008712">
    <property type="entry name" value="PRK11715.1-1"/>
    <property type="match status" value="1"/>
</dbReference>
<dbReference type="GO" id="GO:0005886">
    <property type="term" value="C:plasma membrane"/>
    <property type="evidence" value="ECO:0007669"/>
    <property type="project" value="TreeGrafter"/>
</dbReference>
<dbReference type="PANTHER" id="PTHR30092:SF0">
    <property type="entry name" value="INNER MEMBRANE PROTEIN CRED"/>
    <property type="match status" value="1"/>
</dbReference>
<sequence length="429" mass="48342">MEQQDHEMKTFFQSNTAKMMMVGFLTLVLLIPLFFVQDLITERSQRKQEVITETTSKWGGEVFCYGPMLKVPYYDNTTKQLQTAYFFPDKLTTASEVKMARTLKRSIYKANVFSAAITFEGQFATPDFSALSIPAENIHWEETQIVFQTTNINSINSEVKVNVNGQKIAFEPVASSKPNDTIATLESGRFPATQLAGKTFKMELNYNGSHAISFVPVGKSTKATLHSDWHSPSFSGYFLPSTQNASPNGFQATWQVQHFNRPFNQQQFGPLPDLSKYAYKVDLITPVDEYQQNERASKYGFLVIGLTFLVFFLIQTLSKINIHIFQYSMIGIALVLFYALLISITEHSSFTLAYAIAGTAIVSMITLYAYSILQNRKFPLLIGGALSLIYAFLFVIIQLEDYALLVGSVGLFAILAAVMFFSRKIDWSK</sequence>
<gene>
    <name evidence="2" type="ORF">SAMN05444377_106152</name>
</gene>
<feature type="transmembrane region" description="Helical" evidence="1">
    <location>
        <begin position="21"/>
        <end position="40"/>
    </location>
</feature>
<protein>
    <submittedName>
        <fullName evidence="2">Inner membrane protein</fullName>
    </submittedName>
</protein>
<reference evidence="2 3" key="1">
    <citation type="submission" date="2016-11" db="EMBL/GenBank/DDBJ databases">
        <authorList>
            <person name="Jaros S."/>
            <person name="Januszkiewicz K."/>
            <person name="Wedrychowicz H."/>
        </authorList>
    </citation>
    <scope>NUCLEOTIDE SEQUENCE [LARGE SCALE GENOMIC DNA]</scope>
    <source>
        <strain evidence="2 3">DSM 25660</strain>
    </source>
</reference>
<dbReference type="STRING" id="1124188.SAMN05444377_106152"/>
<dbReference type="OrthoDB" id="9791851at2"/>
<keyword evidence="1" id="KW-0812">Transmembrane</keyword>
<feature type="transmembrane region" description="Helical" evidence="1">
    <location>
        <begin position="324"/>
        <end position="344"/>
    </location>
</feature>
<dbReference type="AlphaFoldDB" id="A0A1M5ANF8"/>
<feature type="transmembrane region" description="Helical" evidence="1">
    <location>
        <begin position="378"/>
        <end position="397"/>
    </location>
</feature>
<dbReference type="EMBL" id="FQVQ01000006">
    <property type="protein sequence ID" value="SHF31705.1"/>
    <property type="molecule type" value="Genomic_DNA"/>
</dbReference>